<accession>A0A1G2QIA9</accession>
<dbReference type="InterPro" id="IPR014729">
    <property type="entry name" value="Rossmann-like_a/b/a_fold"/>
</dbReference>
<dbReference type="SUPFAM" id="SSF52374">
    <property type="entry name" value="Nucleotidylyl transferase"/>
    <property type="match status" value="1"/>
</dbReference>
<dbReference type="GO" id="GO:0004825">
    <property type="term" value="F:methionine-tRNA ligase activity"/>
    <property type="evidence" value="ECO:0007669"/>
    <property type="project" value="UniProtKB-EC"/>
</dbReference>
<dbReference type="Gene3D" id="1.10.730.10">
    <property type="entry name" value="Isoleucyl-tRNA Synthetase, Domain 1"/>
    <property type="match status" value="1"/>
</dbReference>
<comment type="similarity">
    <text evidence="10">Belongs to the class-I aminoacyl-tRNA synthetase family.</text>
</comment>
<comment type="caution">
    <text evidence="12">The sequence shown here is derived from an EMBL/GenBank/DDBJ whole genome shotgun (WGS) entry which is preliminary data.</text>
</comment>
<evidence type="ECO:0000313" key="12">
    <source>
        <dbReference type="EMBL" id="OHA60315.1"/>
    </source>
</evidence>
<dbReference type="Proteomes" id="UP000177090">
    <property type="component" value="Unassembled WGS sequence"/>
</dbReference>
<evidence type="ECO:0000259" key="11">
    <source>
        <dbReference type="Pfam" id="PF09334"/>
    </source>
</evidence>
<evidence type="ECO:0000256" key="3">
    <source>
        <dbReference type="ARBA" id="ARBA00018753"/>
    </source>
</evidence>
<evidence type="ECO:0000256" key="9">
    <source>
        <dbReference type="ARBA" id="ARBA00030904"/>
    </source>
</evidence>
<dbReference type="AlphaFoldDB" id="A0A1G2QIA9"/>
<dbReference type="PANTHER" id="PTHR43326">
    <property type="entry name" value="METHIONYL-TRNA SYNTHETASE"/>
    <property type="match status" value="1"/>
</dbReference>
<keyword evidence="8 10" id="KW-0030">Aminoacyl-tRNA synthetase</keyword>
<reference evidence="12 13" key="1">
    <citation type="journal article" date="2016" name="Nat. Commun.">
        <title>Thousands of microbial genomes shed light on interconnected biogeochemical processes in an aquifer system.</title>
        <authorList>
            <person name="Anantharaman K."/>
            <person name="Brown C.T."/>
            <person name="Hug L.A."/>
            <person name="Sharon I."/>
            <person name="Castelle C.J."/>
            <person name="Probst A.J."/>
            <person name="Thomas B.C."/>
            <person name="Singh A."/>
            <person name="Wilkins M.J."/>
            <person name="Karaoz U."/>
            <person name="Brodie E.L."/>
            <person name="Williams K.H."/>
            <person name="Hubbard S.S."/>
            <person name="Banfield J.F."/>
        </authorList>
    </citation>
    <scope>NUCLEOTIDE SEQUENCE [LARGE SCALE GENOMIC DNA]</scope>
</reference>
<dbReference type="Pfam" id="PF09334">
    <property type="entry name" value="tRNA-synt_1g"/>
    <property type="match status" value="1"/>
</dbReference>
<keyword evidence="7 10" id="KW-0648">Protein biosynthesis</keyword>
<evidence type="ECO:0000256" key="2">
    <source>
        <dbReference type="ARBA" id="ARBA00012838"/>
    </source>
</evidence>
<evidence type="ECO:0000256" key="5">
    <source>
        <dbReference type="ARBA" id="ARBA00022741"/>
    </source>
</evidence>
<dbReference type="EC" id="6.1.1.10" evidence="2"/>
<comment type="function">
    <text evidence="1">Is required not only for elongation of protein synthesis but also for the initiation of all mRNA translation through initiator tRNA(fMet) aminoacylation.</text>
</comment>
<dbReference type="EMBL" id="MHTL01000015">
    <property type="protein sequence ID" value="OHA60315.1"/>
    <property type="molecule type" value="Genomic_DNA"/>
</dbReference>
<protein>
    <recommendedName>
        <fullName evidence="3">Methionine--tRNA ligase</fullName>
        <ecNumber evidence="2">6.1.1.10</ecNumber>
    </recommendedName>
    <alternativeName>
        <fullName evidence="9">Methionyl-tRNA synthetase</fullName>
    </alternativeName>
</protein>
<dbReference type="Gene3D" id="3.40.50.620">
    <property type="entry name" value="HUPs"/>
    <property type="match status" value="1"/>
</dbReference>
<dbReference type="STRING" id="1802440.A2569_02340"/>
<evidence type="ECO:0000256" key="8">
    <source>
        <dbReference type="ARBA" id="ARBA00023146"/>
    </source>
</evidence>
<keyword evidence="5 10" id="KW-0547">Nucleotide-binding</keyword>
<dbReference type="CDD" id="cd00814">
    <property type="entry name" value="MetRS_core"/>
    <property type="match status" value="1"/>
</dbReference>
<dbReference type="Gene3D" id="2.170.220.10">
    <property type="match status" value="1"/>
</dbReference>
<dbReference type="InterPro" id="IPR015413">
    <property type="entry name" value="Methionyl/Leucyl_tRNA_Synth"/>
</dbReference>
<dbReference type="InterPro" id="IPR009080">
    <property type="entry name" value="tRNAsynth_Ia_anticodon-bd"/>
</dbReference>
<dbReference type="GO" id="GO:0005524">
    <property type="term" value="F:ATP binding"/>
    <property type="evidence" value="ECO:0007669"/>
    <property type="project" value="UniProtKB-KW"/>
</dbReference>
<evidence type="ECO:0000256" key="6">
    <source>
        <dbReference type="ARBA" id="ARBA00022840"/>
    </source>
</evidence>
<evidence type="ECO:0000256" key="4">
    <source>
        <dbReference type="ARBA" id="ARBA00022598"/>
    </source>
</evidence>
<name>A0A1G2QIA9_9BACT</name>
<evidence type="ECO:0000313" key="13">
    <source>
        <dbReference type="Proteomes" id="UP000177090"/>
    </source>
</evidence>
<gene>
    <name evidence="12" type="ORF">A2569_02340</name>
</gene>
<feature type="domain" description="Methionyl/Leucyl tRNA synthetase" evidence="11">
    <location>
        <begin position="138"/>
        <end position="366"/>
    </location>
</feature>
<organism evidence="12 13">
    <name type="scientific">Candidatus Vogelbacteria bacterium RIFOXYD1_FULL_51_18</name>
    <dbReference type="NCBI Taxonomy" id="1802440"/>
    <lineage>
        <taxon>Bacteria</taxon>
        <taxon>Candidatus Vogeliibacteriota</taxon>
    </lineage>
</organism>
<dbReference type="SUPFAM" id="SSF47323">
    <property type="entry name" value="Anticodon-binding domain of a subclass of class I aminoacyl-tRNA synthetases"/>
    <property type="match status" value="1"/>
</dbReference>
<keyword evidence="6 10" id="KW-0067">ATP-binding</keyword>
<sequence length="479" mass="54606">MKERIYITTTLPYVNADPHIGFALEAVQADACARWHRGSGREVFFNTGTDEHGQKIWKKAQELGKDPQEYSNEAVIHFEALKGKLNLSYDNFIRTTGHAHVAAAQEFWRRCDKSGDIYKKKYQLKYCVGCELEKSASELVGGRCPIHPHMELELIDEENYFFKFSKYQDQLLELYKNDDFVLPESRRNEVRNFASQGLNDFSISRLAEKMPWGIAVPGEEAILPAGRQVMYVWFDALVNYVSAIGWPERMEEFEKWWPVIQFAGKDNTRQQAAMWQAMLLSAGLSPSRQIVIHGFITSGGAKMSKSAGNVIDPIAIVDEYGTDALRYYLLSAVSPFEDSDFTMEKFKESYNGNLANGLGNLVSRIMKMSEVYQVSSQLTEVRLQSIPPEYQCAMESYRYNDAMDVIWENIRDADLRITETEPFKLVKTDAEAGKKIITELVHALAEIAYLLTPFMPSTAEAIQNAIKENRLPSPLFVRK</sequence>
<evidence type="ECO:0000256" key="1">
    <source>
        <dbReference type="ARBA" id="ARBA00003314"/>
    </source>
</evidence>
<evidence type="ECO:0000256" key="10">
    <source>
        <dbReference type="RuleBase" id="RU363039"/>
    </source>
</evidence>
<keyword evidence="4 10" id="KW-0436">Ligase</keyword>
<dbReference type="PRINTS" id="PR01041">
    <property type="entry name" value="TRNASYNTHMET"/>
</dbReference>
<dbReference type="InterPro" id="IPR033911">
    <property type="entry name" value="MetRS_core"/>
</dbReference>
<dbReference type="PANTHER" id="PTHR43326:SF1">
    <property type="entry name" value="METHIONINE--TRNA LIGASE, MITOCHONDRIAL"/>
    <property type="match status" value="1"/>
</dbReference>
<evidence type="ECO:0000256" key="7">
    <source>
        <dbReference type="ARBA" id="ARBA00022917"/>
    </source>
</evidence>
<dbReference type="InterPro" id="IPR014758">
    <property type="entry name" value="Met-tRNA_synth"/>
</dbReference>
<proteinExistence type="inferred from homology"/>
<dbReference type="InterPro" id="IPR023457">
    <property type="entry name" value="Met-tRNA_synth_2"/>
</dbReference>
<dbReference type="GO" id="GO:0006431">
    <property type="term" value="P:methionyl-tRNA aminoacylation"/>
    <property type="evidence" value="ECO:0007669"/>
    <property type="project" value="InterPro"/>
</dbReference>
<dbReference type="NCBIfam" id="TIGR00398">
    <property type="entry name" value="metG"/>
    <property type="match status" value="1"/>
</dbReference>